<sequence>MENKMDEKDNILLGLDKLRTMDELTKNGQWRGRIVAAATCCAHCEGNIDILLLLIKIKWNRLKIDLRLWSFYWRIVGPLIQVGHWGTNTRPAPYLDARPEWGVLRLAKANGSHIWTAFGVTELEIKREVRTNWSLPALSRGDGGRYGGLDSLL</sequence>
<organism evidence="1 2">
    <name type="scientific">Forsythia ovata</name>
    <dbReference type="NCBI Taxonomy" id="205694"/>
    <lineage>
        <taxon>Eukaryota</taxon>
        <taxon>Viridiplantae</taxon>
        <taxon>Streptophyta</taxon>
        <taxon>Embryophyta</taxon>
        <taxon>Tracheophyta</taxon>
        <taxon>Spermatophyta</taxon>
        <taxon>Magnoliopsida</taxon>
        <taxon>eudicotyledons</taxon>
        <taxon>Gunneridae</taxon>
        <taxon>Pentapetalae</taxon>
        <taxon>asterids</taxon>
        <taxon>lamiids</taxon>
        <taxon>Lamiales</taxon>
        <taxon>Oleaceae</taxon>
        <taxon>Forsythieae</taxon>
        <taxon>Forsythia</taxon>
    </lineage>
</organism>
<evidence type="ECO:0000313" key="1">
    <source>
        <dbReference type="EMBL" id="KAL2494621.1"/>
    </source>
</evidence>
<comment type="caution">
    <text evidence="1">The sequence shown here is derived from an EMBL/GenBank/DDBJ whole genome shotgun (WGS) entry which is preliminary data.</text>
</comment>
<proteinExistence type="predicted"/>
<gene>
    <name evidence="1" type="ORF">Fot_38378</name>
</gene>
<name>A0ABD1S1N4_9LAMI</name>
<dbReference type="AlphaFoldDB" id="A0ABD1S1N4"/>
<evidence type="ECO:0000313" key="2">
    <source>
        <dbReference type="Proteomes" id="UP001604277"/>
    </source>
</evidence>
<keyword evidence="2" id="KW-1185">Reference proteome</keyword>
<reference evidence="2" key="1">
    <citation type="submission" date="2024-07" db="EMBL/GenBank/DDBJ databases">
        <title>Two chromosome-level genome assemblies of Korean endemic species Abeliophyllum distichum and Forsythia ovata (Oleaceae).</title>
        <authorList>
            <person name="Jang H."/>
        </authorList>
    </citation>
    <scope>NUCLEOTIDE SEQUENCE [LARGE SCALE GENOMIC DNA]</scope>
</reference>
<accession>A0ABD1S1N4</accession>
<protein>
    <submittedName>
        <fullName evidence="1">Uncharacterized protein</fullName>
    </submittedName>
</protein>
<dbReference type="Proteomes" id="UP001604277">
    <property type="component" value="Unassembled WGS sequence"/>
</dbReference>
<dbReference type="EMBL" id="JBFOLJ010000011">
    <property type="protein sequence ID" value="KAL2494621.1"/>
    <property type="molecule type" value="Genomic_DNA"/>
</dbReference>